<dbReference type="InterPro" id="IPR032710">
    <property type="entry name" value="NTF2-like_dom_sf"/>
</dbReference>
<dbReference type="RefSeq" id="XP_046072513.1">
    <property type="nucleotide sequence ID" value="XM_046220454.1"/>
</dbReference>
<feature type="domain" description="SnoaL-like" evidence="2">
    <location>
        <begin position="53"/>
        <end position="175"/>
    </location>
</feature>
<proteinExistence type="predicted"/>
<dbReference type="InterPro" id="IPR037401">
    <property type="entry name" value="SnoaL-like"/>
</dbReference>
<gene>
    <name evidence="3" type="ORF">BGW36DRAFT_427760</name>
</gene>
<evidence type="ECO:0000256" key="1">
    <source>
        <dbReference type="SAM" id="SignalP"/>
    </source>
</evidence>
<evidence type="ECO:0000313" key="4">
    <source>
        <dbReference type="Proteomes" id="UP001201262"/>
    </source>
</evidence>
<comment type="caution">
    <text evidence="3">The sequence shown here is derived from an EMBL/GenBank/DDBJ whole genome shotgun (WGS) entry which is preliminary data.</text>
</comment>
<dbReference type="AlphaFoldDB" id="A0AAD4KT99"/>
<dbReference type="Pfam" id="PF13577">
    <property type="entry name" value="SnoaL_4"/>
    <property type="match status" value="1"/>
</dbReference>
<dbReference type="Proteomes" id="UP001201262">
    <property type="component" value="Unassembled WGS sequence"/>
</dbReference>
<feature type="signal peptide" evidence="1">
    <location>
        <begin position="1"/>
        <end position="24"/>
    </location>
</feature>
<feature type="chain" id="PRO_5041977820" description="SnoaL-like domain-containing protein" evidence="1">
    <location>
        <begin position="25"/>
        <end position="193"/>
    </location>
</feature>
<sequence length="193" mass="21175">MMAQYLTRLTVVLLSLSSFSIASSQSLPFGTQPIPFPALATDFPPAPLVDAVSIEAIRNTLALYPFAIDGKNFAALDNIFMQNAVANYSAPLNVLTPLSQIQSVLSSSLACVTTQHMFGTQVIEIISPTVAVSVTYYRAAHFGTNNQTGQVAYAYGQYQDTWQRQADWTWKITYRNLVYMGPIIGNELVFTSC</sequence>
<keyword evidence="4" id="KW-1185">Reference proteome</keyword>
<reference evidence="3" key="1">
    <citation type="submission" date="2021-12" db="EMBL/GenBank/DDBJ databases">
        <title>Convergent genome expansion in fungi linked to evolution of root-endophyte symbiosis.</title>
        <authorList>
            <consortium name="DOE Joint Genome Institute"/>
            <person name="Ke Y.-H."/>
            <person name="Bonito G."/>
            <person name="Liao H.-L."/>
            <person name="Looney B."/>
            <person name="Rojas-Flechas A."/>
            <person name="Nash J."/>
            <person name="Hameed K."/>
            <person name="Schadt C."/>
            <person name="Martin F."/>
            <person name="Crous P.W."/>
            <person name="Miettinen O."/>
            <person name="Magnuson J.K."/>
            <person name="Labbe J."/>
            <person name="Jacobson D."/>
            <person name="Doktycz M.J."/>
            <person name="Veneault-Fourrey C."/>
            <person name="Kuo A."/>
            <person name="Mondo S."/>
            <person name="Calhoun S."/>
            <person name="Riley R."/>
            <person name="Ohm R."/>
            <person name="LaButti K."/>
            <person name="Andreopoulos B."/>
            <person name="Pangilinan J."/>
            <person name="Nolan M."/>
            <person name="Tritt A."/>
            <person name="Clum A."/>
            <person name="Lipzen A."/>
            <person name="Daum C."/>
            <person name="Barry K."/>
            <person name="Grigoriev I.V."/>
            <person name="Vilgalys R."/>
        </authorList>
    </citation>
    <scope>NUCLEOTIDE SEQUENCE</scope>
    <source>
        <strain evidence="3">PMI_201</strain>
    </source>
</reference>
<accession>A0AAD4KT99</accession>
<organism evidence="3 4">
    <name type="scientific">Talaromyces proteolyticus</name>
    <dbReference type="NCBI Taxonomy" id="1131652"/>
    <lineage>
        <taxon>Eukaryota</taxon>
        <taxon>Fungi</taxon>
        <taxon>Dikarya</taxon>
        <taxon>Ascomycota</taxon>
        <taxon>Pezizomycotina</taxon>
        <taxon>Eurotiomycetes</taxon>
        <taxon>Eurotiomycetidae</taxon>
        <taxon>Eurotiales</taxon>
        <taxon>Trichocomaceae</taxon>
        <taxon>Talaromyces</taxon>
        <taxon>Talaromyces sect. Bacilispori</taxon>
    </lineage>
</organism>
<evidence type="ECO:0000313" key="3">
    <source>
        <dbReference type="EMBL" id="KAH8697812.1"/>
    </source>
</evidence>
<name>A0AAD4KT99_9EURO</name>
<keyword evidence="1" id="KW-0732">Signal</keyword>
<protein>
    <recommendedName>
        <fullName evidence="2">SnoaL-like domain-containing protein</fullName>
    </recommendedName>
</protein>
<dbReference type="GeneID" id="70250741"/>
<dbReference type="Gene3D" id="3.10.450.50">
    <property type="match status" value="1"/>
</dbReference>
<dbReference type="EMBL" id="JAJTJA010000006">
    <property type="protein sequence ID" value="KAH8697812.1"/>
    <property type="molecule type" value="Genomic_DNA"/>
</dbReference>
<evidence type="ECO:0000259" key="2">
    <source>
        <dbReference type="Pfam" id="PF13577"/>
    </source>
</evidence>
<dbReference type="SUPFAM" id="SSF54427">
    <property type="entry name" value="NTF2-like"/>
    <property type="match status" value="1"/>
</dbReference>